<keyword evidence="10" id="KW-1185">Reference proteome</keyword>
<feature type="zinc finger region" description="TRAF-type" evidence="7">
    <location>
        <begin position="174"/>
        <end position="224"/>
    </location>
</feature>
<evidence type="ECO:0000256" key="7">
    <source>
        <dbReference type="PROSITE-ProRule" id="PRU00207"/>
    </source>
</evidence>
<dbReference type="InterPro" id="IPR001293">
    <property type="entry name" value="Znf_TRAF"/>
</dbReference>
<dbReference type="InterPro" id="IPR049342">
    <property type="entry name" value="TRAF1-6_MATH_dom"/>
</dbReference>
<protein>
    <submittedName>
        <fullName evidence="11">TNF receptor-associated factor 4</fullName>
    </submittedName>
</protein>
<dbReference type="Pfam" id="PF21355">
    <property type="entry name" value="TRAF-mep_MATH"/>
    <property type="match status" value="1"/>
</dbReference>
<dbReference type="InterPro" id="IPR013083">
    <property type="entry name" value="Znf_RING/FYVE/PHD"/>
</dbReference>
<accession>A0A1I8HIC9</accession>
<evidence type="ECO:0000313" key="11">
    <source>
        <dbReference type="WBParaSite" id="maker-uti_cns_0006216-snap-gene-0.10-mRNA-1"/>
    </source>
</evidence>
<feature type="domain" description="TRAF-type" evidence="9">
    <location>
        <begin position="174"/>
        <end position="224"/>
    </location>
</feature>
<organism evidence="10 11">
    <name type="scientific">Macrostomum lignano</name>
    <dbReference type="NCBI Taxonomy" id="282301"/>
    <lineage>
        <taxon>Eukaryota</taxon>
        <taxon>Metazoa</taxon>
        <taxon>Spiralia</taxon>
        <taxon>Lophotrochozoa</taxon>
        <taxon>Platyhelminthes</taxon>
        <taxon>Rhabditophora</taxon>
        <taxon>Macrostomorpha</taxon>
        <taxon>Macrostomida</taxon>
        <taxon>Macrostomidae</taxon>
        <taxon>Macrostomum</taxon>
    </lineage>
</organism>
<name>A0A1I8HIC9_9PLAT</name>
<dbReference type="GO" id="GO:0005737">
    <property type="term" value="C:cytoplasm"/>
    <property type="evidence" value="ECO:0007669"/>
    <property type="project" value="UniProtKB-SubCell"/>
</dbReference>
<dbReference type="InterPro" id="IPR002083">
    <property type="entry name" value="MATH/TRAF_dom"/>
</dbReference>
<dbReference type="PANTHER" id="PTHR10131:SF94">
    <property type="entry name" value="TNF RECEPTOR-ASSOCIATED FACTOR 4"/>
    <property type="match status" value="1"/>
</dbReference>
<keyword evidence="4" id="KW-0677">Repeat</keyword>
<dbReference type="PROSITE" id="PS50145">
    <property type="entry name" value="ZF_TRAF"/>
    <property type="match status" value="2"/>
</dbReference>
<comment type="subcellular location">
    <subcellularLocation>
        <location evidence="1">Cytoplasm</location>
    </subcellularLocation>
</comment>
<feature type="zinc finger region" description="TRAF-type" evidence="7">
    <location>
        <begin position="119"/>
        <end position="165"/>
    </location>
</feature>
<keyword evidence="6 7" id="KW-0862">Zinc</keyword>
<dbReference type="WBParaSite" id="maker-uti_cns_0006216-snap-gene-0.10-mRNA-1">
    <property type="protein sequence ID" value="maker-uti_cns_0006216-snap-gene-0.10-mRNA-1"/>
    <property type="gene ID" value="maker-uti_cns_0006216-snap-gene-0.10"/>
</dbReference>
<evidence type="ECO:0000259" key="8">
    <source>
        <dbReference type="PROSITE" id="PS50144"/>
    </source>
</evidence>
<dbReference type="PROSITE" id="PS50144">
    <property type="entry name" value="MATH"/>
    <property type="match status" value="1"/>
</dbReference>
<evidence type="ECO:0000256" key="6">
    <source>
        <dbReference type="ARBA" id="ARBA00022833"/>
    </source>
</evidence>
<feature type="domain" description="TRAF-type" evidence="9">
    <location>
        <begin position="119"/>
        <end position="165"/>
    </location>
</feature>
<evidence type="ECO:0000313" key="10">
    <source>
        <dbReference type="Proteomes" id="UP000095280"/>
    </source>
</evidence>
<evidence type="ECO:0000256" key="5">
    <source>
        <dbReference type="ARBA" id="ARBA00022771"/>
    </source>
</evidence>
<evidence type="ECO:0000256" key="3">
    <source>
        <dbReference type="ARBA" id="ARBA00022723"/>
    </source>
</evidence>
<reference evidence="11" key="1">
    <citation type="submission" date="2016-11" db="UniProtKB">
        <authorList>
            <consortium name="WormBaseParasite"/>
        </authorList>
    </citation>
    <scope>IDENTIFICATION</scope>
</reference>
<dbReference type="AlphaFoldDB" id="A0A1I8HIC9"/>
<evidence type="ECO:0000256" key="1">
    <source>
        <dbReference type="ARBA" id="ARBA00004496"/>
    </source>
</evidence>
<keyword evidence="3 7" id="KW-0479">Metal-binding</keyword>
<keyword evidence="2" id="KW-0963">Cytoplasm</keyword>
<dbReference type="GO" id="GO:0042981">
    <property type="term" value="P:regulation of apoptotic process"/>
    <property type="evidence" value="ECO:0007669"/>
    <property type="project" value="InterPro"/>
</dbReference>
<dbReference type="PIRSF" id="PIRSF015614">
    <property type="entry name" value="TRAF"/>
    <property type="match status" value="1"/>
</dbReference>
<dbReference type="Pfam" id="PF02176">
    <property type="entry name" value="zf-TRAF"/>
    <property type="match status" value="2"/>
</dbReference>
<dbReference type="Gene3D" id="3.30.40.10">
    <property type="entry name" value="Zinc/RING finger domain, C3HC4 (zinc finger)"/>
    <property type="match status" value="2"/>
</dbReference>
<proteinExistence type="predicted"/>
<evidence type="ECO:0000256" key="4">
    <source>
        <dbReference type="ARBA" id="ARBA00022737"/>
    </source>
</evidence>
<dbReference type="Gene3D" id="2.60.210.10">
    <property type="entry name" value="Apoptosis, Tumor Necrosis Factor Receptor Associated Protein 2, Chain A"/>
    <property type="match status" value="1"/>
</dbReference>
<keyword evidence="5 7" id="KW-0863">Zinc-finger</keyword>
<dbReference type="InterPro" id="IPR012227">
    <property type="entry name" value="TNF_rcpt-assoc_TRAF_met"/>
</dbReference>
<dbReference type="SUPFAM" id="SSF49599">
    <property type="entry name" value="TRAF domain-like"/>
    <property type="match status" value="2"/>
</dbReference>
<dbReference type="Proteomes" id="UP000095280">
    <property type="component" value="Unplaced"/>
</dbReference>
<dbReference type="GO" id="GO:0007165">
    <property type="term" value="P:signal transduction"/>
    <property type="evidence" value="ECO:0007669"/>
    <property type="project" value="InterPro"/>
</dbReference>
<dbReference type="InterPro" id="IPR008974">
    <property type="entry name" value="TRAF-like"/>
</dbReference>
<sequence length="560" mass="61380">MSAGIVLSTRALAASLVDERSLPGHLRCSSCSRPVTNSFQTPHGCRLCQSCVDSLPATDKVRCPGKSDACKDPDEEIDICQSSCFPDIASRRELTKLKVFCPNKSEGCRAEFPWRQADAHLADCEFEKVKCEMCGEATLKRELDEHKSSACRRRLVNCDDCKIKVVAGAMDSEHKNLQSMSCCREFRDPCPHCREGNFNRQAFLSHLSQCPQKPTPCRFAHLGCDFVAPATEMAAHCSEAADRHLQLIDAKLRVSSASAQHSTASGFPGAAAGGAGAAVDGASAVTGSGEAVSKEMKDLERRAMNIFSKFKGLQPNIATWALSTMSLEDFIKSFGGLQGFKTMLKNMDDKLRQMEAAERSGAGTTGASAASAAAASASSADVSRLMEQMRAIELRFETLEQTSFDGCLTWKVLGFAARRREAKSGSPVSLFSPPFMSKRYGYMFRVRLFLNGQEGAEGSHVTIQLVLIQSEYEDVQDWPLVADVTFRLLHPRTRSDDVVAKATLSAQKPPAASDLSINASVTRFVRIDILEEKFVRNDSIYIETEVEPRPSEANRRGRRR</sequence>
<feature type="domain" description="MATH" evidence="8">
    <location>
        <begin position="405"/>
        <end position="546"/>
    </location>
</feature>
<dbReference type="GO" id="GO:0043122">
    <property type="term" value="P:regulation of canonical NF-kappaB signal transduction"/>
    <property type="evidence" value="ECO:0007669"/>
    <property type="project" value="TreeGrafter"/>
</dbReference>
<evidence type="ECO:0000256" key="2">
    <source>
        <dbReference type="ARBA" id="ARBA00022490"/>
    </source>
</evidence>
<dbReference type="PANTHER" id="PTHR10131">
    <property type="entry name" value="TNF RECEPTOR ASSOCIATED FACTOR"/>
    <property type="match status" value="1"/>
</dbReference>
<evidence type="ECO:0000259" key="9">
    <source>
        <dbReference type="PROSITE" id="PS50145"/>
    </source>
</evidence>
<dbReference type="GO" id="GO:0008270">
    <property type="term" value="F:zinc ion binding"/>
    <property type="evidence" value="ECO:0007669"/>
    <property type="project" value="UniProtKB-KW"/>
</dbReference>